<evidence type="ECO:0008006" key="5">
    <source>
        <dbReference type="Google" id="ProtNLM"/>
    </source>
</evidence>
<dbReference type="PANTHER" id="PTHR16038">
    <property type="entry name" value="NOP SEVEN ASSOCIATED PROTEIN 1"/>
    <property type="match status" value="1"/>
</dbReference>
<evidence type="ECO:0000256" key="2">
    <source>
        <dbReference type="SAM" id="MobiDB-lite"/>
    </source>
</evidence>
<dbReference type="InterPro" id="IPR015943">
    <property type="entry name" value="WD40/YVTN_repeat-like_dom_sf"/>
</dbReference>
<evidence type="ECO:0000313" key="4">
    <source>
        <dbReference type="Proteomes" id="UP001203297"/>
    </source>
</evidence>
<evidence type="ECO:0000256" key="1">
    <source>
        <dbReference type="ARBA" id="ARBA00011187"/>
    </source>
</evidence>
<reference evidence="3" key="1">
    <citation type="journal article" date="2022" name="New Phytol.">
        <title>Evolutionary transition to the ectomycorrhizal habit in the genomes of a hyperdiverse lineage of mushroom-forming fungi.</title>
        <authorList>
            <person name="Looney B."/>
            <person name="Miyauchi S."/>
            <person name="Morin E."/>
            <person name="Drula E."/>
            <person name="Courty P.E."/>
            <person name="Kohler A."/>
            <person name="Kuo A."/>
            <person name="LaButti K."/>
            <person name="Pangilinan J."/>
            <person name="Lipzen A."/>
            <person name="Riley R."/>
            <person name="Andreopoulos W."/>
            <person name="He G."/>
            <person name="Johnson J."/>
            <person name="Nolan M."/>
            <person name="Tritt A."/>
            <person name="Barry K.W."/>
            <person name="Grigoriev I.V."/>
            <person name="Nagy L.G."/>
            <person name="Hibbett D."/>
            <person name="Henrissat B."/>
            <person name="Matheny P.B."/>
            <person name="Labbe J."/>
            <person name="Martin F.M."/>
        </authorList>
    </citation>
    <scope>NUCLEOTIDE SEQUENCE</scope>
    <source>
        <strain evidence="3">BPL690</strain>
    </source>
</reference>
<dbReference type="GO" id="GO:0005730">
    <property type="term" value="C:nucleolus"/>
    <property type="evidence" value="ECO:0007669"/>
    <property type="project" value="InterPro"/>
</dbReference>
<keyword evidence="4" id="KW-1185">Reference proteome</keyword>
<feature type="compositionally biased region" description="Basic and acidic residues" evidence="2">
    <location>
        <begin position="364"/>
        <end position="380"/>
    </location>
</feature>
<dbReference type="GO" id="GO:0030687">
    <property type="term" value="C:preribosome, large subunit precursor"/>
    <property type="evidence" value="ECO:0007669"/>
    <property type="project" value="TreeGrafter"/>
</dbReference>
<dbReference type="EMBL" id="WTXG01000003">
    <property type="protein sequence ID" value="KAI0306383.1"/>
    <property type="molecule type" value="Genomic_DNA"/>
</dbReference>
<protein>
    <recommendedName>
        <fullName evidence="5">Ribosome biogenesis protein NSA1</fullName>
    </recommendedName>
</protein>
<feature type="region of interest" description="Disordered" evidence="2">
    <location>
        <begin position="363"/>
        <end position="412"/>
    </location>
</feature>
<sequence length="412" mass="45748">MTQFLTGDELGNIKALKYSFLSSNKDSKVTTTTLYDGNGKGKERAVQKMTVWTSEDGPLVAVARADGSTSVSRLQTEGLELIHEWTEPRLKVGNRYIGLAASSNRVFSCTSNGALRLTQSRGPDAETQTAALPMRLCDWRLAPEGNYFSYAGDEVELSIWDLESAFAPKQTAQASSQHEGDRKRKRGNDYFLENCGEPKMYVTFVANDNLSLRQPVHNTCLTYLSTPQQLLAGTQRGDVRRYDSRATRKPVAEWKQIAKGNGIGHVEKGCYEHEIFISDQTSNLFAIDARNGRIIYGYKGIAGAVTSMAPTPAGLVSTALDRYARVHSTYPPPSEPGQPQDDKGVVLEKVYMKSIPTCVVWDEVTDRDADHDDGTRRDRDDGDEDVWEGMQVTEDSGDGSETRARRRRKDPK</sequence>
<gene>
    <name evidence="3" type="ORF">B0F90DRAFT_1814292</name>
</gene>
<comment type="subunit">
    <text evidence="1">Component of the pre-66S ribosomal particle.</text>
</comment>
<accession>A0AAD4MB55</accession>
<dbReference type="PANTHER" id="PTHR16038:SF4">
    <property type="entry name" value="WD REPEAT-CONTAINING PROTEIN 74"/>
    <property type="match status" value="1"/>
</dbReference>
<name>A0AAD4MB55_9AGAM</name>
<dbReference type="AlphaFoldDB" id="A0AAD4MB55"/>
<dbReference type="Gene3D" id="2.130.10.10">
    <property type="entry name" value="YVTN repeat-like/Quinoprotein amine dehydrogenase"/>
    <property type="match status" value="1"/>
</dbReference>
<comment type="caution">
    <text evidence="3">The sequence shown here is derived from an EMBL/GenBank/DDBJ whole genome shotgun (WGS) entry which is preliminary data.</text>
</comment>
<dbReference type="SUPFAM" id="SSF69322">
    <property type="entry name" value="Tricorn protease domain 2"/>
    <property type="match status" value="1"/>
</dbReference>
<dbReference type="GO" id="GO:0042273">
    <property type="term" value="P:ribosomal large subunit biogenesis"/>
    <property type="evidence" value="ECO:0007669"/>
    <property type="project" value="InterPro"/>
</dbReference>
<proteinExistence type="predicted"/>
<dbReference type="Proteomes" id="UP001203297">
    <property type="component" value="Unassembled WGS sequence"/>
</dbReference>
<evidence type="ECO:0000313" key="3">
    <source>
        <dbReference type="EMBL" id="KAI0306383.1"/>
    </source>
</evidence>
<dbReference type="InterPro" id="IPR037379">
    <property type="entry name" value="WDR74/Nsa1"/>
</dbReference>
<organism evidence="3 4">
    <name type="scientific">Multifurca ochricompacta</name>
    <dbReference type="NCBI Taxonomy" id="376703"/>
    <lineage>
        <taxon>Eukaryota</taxon>
        <taxon>Fungi</taxon>
        <taxon>Dikarya</taxon>
        <taxon>Basidiomycota</taxon>
        <taxon>Agaricomycotina</taxon>
        <taxon>Agaricomycetes</taxon>
        <taxon>Russulales</taxon>
        <taxon>Russulaceae</taxon>
        <taxon>Multifurca</taxon>
    </lineage>
</organism>